<sequence>MRKRERKQLRVMEETMMTKAGFGTRDGFRSSTTPLPSWKLYENPFYSARHCQPQKRHSSSRHHHPLPPISARKLAASLWDFGHLFQLEGSMEEEYYSSSPLEPSSSLSVSHRRRVSVVAQSDLDLARARIEDLKAEVDFERKLRKKAESLNKRLAKEVGEERKARAAMKRACGELANEIAADKAEIERMKKEMEEERKMLRLAQVWREERVQMKLTEAKLVMEEKIALLSKGYKKEDIHLLDHQTTHGFIIRNNTTQFHQVPTIKITSSKEEEVRAKTGEDDAEEENPGLTTTSVISRENPGSNNHNNKSRSEAEKENPHIMRGIKGFVEFPRVVRAVGSRSGRPSGSKVECQKAQLRLLLRQKTSGAGGLNVGSVLVG</sequence>
<evidence type="ECO:0000256" key="1">
    <source>
        <dbReference type="SAM" id="Coils"/>
    </source>
</evidence>
<dbReference type="PANTHER" id="PTHR31071">
    <property type="entry name" value="GB|AAF24581.1"/>
    <property type="match status" value="1"/>
</dbReference>
<dbReference type="Proteomes" id="UP000825729">
    <property type="component" value="Unassembled WGS sequence"/>
</dbReference>
<dbReference type="PANTHER" id="PTHR31071:SF39">
    <property type="entry name" value="PROTEIN BRANCHLESS TRICHOME"/>
    <property type="match status" value="1"/>
</dbReference>
<gene>
    <name evidence="3" type="ORF">H6P81_006023</name>
</gene>
<keyword evidence="4" id="KW-1185">Reference proteome</keyword>
<dbReference type="InterPro" id="IPR043424">
    <property type="entry name" value="BLT-like"/>
</dbReference>
<evidence type="ECO:0000313" key="3">
    <source>
        <dbReference type="EMBL" id="KAG9453119.1"/>
    </source>
</evidence>
<dbReference type="AlphaFoldDB" id="A0AAV7EX85"/>
<name>A0AAV7EX85_ARIFI</name>
<keyword evidence="1" id="KW-0175">Coiled coil</keyword>
<evidence type="ECO:0008006" key="5">
    <source>
        <dbReference type="Google" id="ProtNLM"/>
    </source>
</evidence>
<feature type="compositionally biased region" description="Polar residues" evidence="2">
    <location>
        <begin position="289"/>
        <end position="307"/>
    </location>
</feature>
<accession>A0AAV7EX85</accession>
<comment type="caution">
    <text evidence="3">The sequence shown here is derived from an EMBL/GenBank/DDBJ whole genome shotgun (WGS) entry which is preliminary data.</text>
</comment>
<reference evidence="3 4" key="1">
    <citation type="submission" date="2021-07" db="EMBL/GenBank/DDBJ databases">
        <title>The Aristolochia fimbriata genome: insights into angiosperm evolution, floral development and chemical biosynthesis.</title>
        <authorList>
            <person name="Jiao Y."/>
        </authorList>
    </citation>
    <scope>NUCLEOTIDE SEQUENCE [LARGE SCALE GENOMIC DNA]</scope>
    <source>
        <strain evidence="3">IBCAS-2021</strain>
        <tissue evidence="3">Leaf</tissue>
    </source>
</reference>
<dbReference type="EMBL" id="JAINDJ010000003">
    <property type="protein sequence ID" value="KAG9453119.1"/>
    <property type="molecule type" value="Genomic_DNA"/>
</dbReference>
<feature type="compositionally biased region" description="Basic and acidic residues" evidence="2">
    <location>
        <begin position="310"/>
        <end position="320"/>
    </location>
</feature>
<feature type="coiled-coil region" evidence="1">
    <location>
        <begin position="116"/>
        <end position="203"/>
    </location>
</feature>
<feature type="region of interest" description="Disordered" evidence="2">
    <location>
        <begin position="269"/>
        <end position="321"/>
    </location>
</feature>
<protein>
    <recommendedName>
        <fullName evidence="5">Branchless trichome</fullName>
    </recommendedName>
</protein>
<evidence type="ECO:0000313" key="4">
    <source>
        <dbReference type="Proteomes" id="UP000825729"/>
    </source>
</evidence>
<feature type="compositionally biased region" description="Basic and acidic residues" evidence="2">
    <location>
        <begin position="269"/>
        <end position="280"/>
    </location>
</feature>
<proteinExistence type="predicted"/>
<organism evidence="3 4">
    <name type="scientific">Aristolochia fimbriata</name>
    <name type="common">White veined hardy Dutchman's pipe vine</name>
    <dbReference type="NCBI Taxonomy" id="158543"/>
    <lineage>
        <taxon>Eukaryota</taxon>
        <taxon>Viridiplantae</taxon>
        <taxon>Streptophyta</taxon>
        <taxon>Embryophyta</taxon>
        <taxon>Tracheophyta</taxon>
        <taxon>Spermatophyta</taxon>
        <taxon>Magnoliopsida</taxon>
        <taxon>Magnoliidae</taxon>
        <taxon>Piperales</taxon>
        <taxon>Aristolochiaceae</taxon>
        <taxon>Aristolochia</taxon>
    </lineage>
</organism>
<evidence type="ECO:0000256" key="2">
    <source>
        <dbReference type="SAM" id="MobiDB-lite"/>
    </source>
</evidence>